<protein>
    <submittedName>
        <fullName evidence="2">Tetratricopeptide repeat protein</fullName>
    </submittedName>
</protein>
<evidence type="ECO:0000313" key="2">
    <source>
        <dbReference type="EMBL" id="MFI2474201.1"/>
    </source>
</evidence>
<organism evidence="2 3">
    <name type="scientific">Nocardia xishanensis</name>
    <dbReference type="NCBI Taxonomy" id="238964"/>
    <lineage>
        <taxon>Bacteria</taxon>
        <taxon>Bacillati</taxon>
        <taxon>Actinomycetota</taxon>
        <taxon>Actinomycetes</taxon>
        <taxon>Mycobacteriales</taxon>
        <taxon>Nocardiaceae</taxon>
        <taxon>Nocardia</taxon>
    </lineage>
</organism>
<dbReference type="Proteomes" id="UP001611415">
    <property type="component" value="Unassembled WGS sequence"/>
</dbReference>
<feature type="region of interest" description="Disordered" evidence="1">
    <location>
        <begin position="188"/>
        <end position="258"/>
    </location>
</feature>
<feature type="compositionally biased region" description="Low complexity" evidence="1">
    <location>
        <begin position="203"/>
        <end position="241"/>
    </location>
</feature>
<keyword evidence="3" id="KW-1185">Reference proteome</keyword>
<name>A0ABW7WZB5_9NOCA</name>
<evidence type="ECO:0000313" key="3">
    <source>
        <dbReference type="Proteomes" id="UP001611415"/>
    </source>
</evidence>
<dbReference type="EMBL" id="JBIRYO010000007">
    <property type="protein sequence ID" value="MFI2474201.1"/>
    <property type="molecule type" value="Genomic_DNA"/>
</dbReference>
<evidence type="ECO:0000256" key="1">
    <source>
        <dbReference type="SAM" id="MobiDB-lite"/>
    </source>
</evidence>
<dbReference type="SUPFAM" id="SSF81901">
    <property type="entry name" value="HCP-like"/>
    <property type="match status" value="1"/>
</dbReference>
<dbReference type="InterPro" id="IPR011717">
    <property type="entry name" value="TPR-4"/>
</dbReference>
<dbReference type="Pfam" id="PF07721">
    <property type="entry name" value="TPR_4"/>
    <property type="match status" value="3"/>
</dbReference>
<sequence length="368" mass="38724">MNEPYSQWHAQNSATDPPLASRYRSADPIRWNGSMVYPMYTERFGHTTTLLSMTLLSAAPPAGLRGHGMGLSVIGGYIDLEGRKLEGIDVWSDALARGTTVTLTPTGPDAVFTLTPVWVDRSGVQRSWMGNYGILVEDTPDGRIALWCSVGEGPPNFANLVVGLGTAAAPVIETPKETVADTITNTEMSTAGTTGSVPYPNGTPAGYAATSSSATTATRKSTAAPAHSPTATPESPASTAADPVGDLGGRPSQAERGAETGYRGALYDLGVAMFGRGEEDQACELWAQAAQAGHPGAGYDLGVVLFRRGDLVAAEGWWRTSAELRDLRAMAGLAELLDRRGDHAEARMWRARAADERAAEAGQAVGPY</sequence>
<dbReference type="RefSeq" id="WP_357405424.1">
    <property type="nucleotide sequence ID" value="NZ_JBEYCD010000006.1"/>
</dbReference>
<gene>
    <name evidence="2" type="ORF">ACH49W_12565</name>
</gene>
<accession>A0ABW7WZB5</accession>
<dbReference type="Gene3D" id="1.25.40.10">
    <property type="entry name" value="Tetratricopeptide repeat domain"/>
    <property type="match status" value="1"/>
</dbReference>
<feature type="region of interest" description="Disordered" evidence="1">
    <location>
        <begin position="1"/>
        <end position="21"/>
    </location>
</feature>
<feature type="compositionally biased region" description="Polar residues" evidence="1">
    <location>
        <begin position="1"/>
        <end position="15"/>
    </location>
</feature>
<reference evidence="2 3" key="1">
    <citation type="submission" date="2024-10" db="EMBL/GenBank/DDBJ databases">
        <title>The Natural Products Discovery Center: Release of the First 8490 Sequenced Strains for Exploring Actinobacteria Biosynthetic Diversity.</title>
        <authorList>
            <person name="Kalkreuter E."/>
            <person name="Kautsar S.A."/>
            <person name="Yang D."/>
            <person name="Bader C.D."/>
            <person name="Teijaro C.N."/>
            <person name="Fluegel L."/>
            <person name="Davis C.M."/>
            <person name="Simpson J.R."/>
            <person name="Lauterbach L."/>
            <person name="Steele A.D."/>
            <person name="Gui C."/>
            <person name="Meng S."/>
            <person name="Li G."/>
            <person name="Viehrig K."/>
            <person name="Ye F."/>
            <person name="Su P."/>
            <person name="Kiefer A.F."/>
            <person name="Nichols A."/>
            <person name="Cepeda A.J."/>
            <person name="Yan W."/>
            <person name="Fan B."/>
            <person name="Jiang Y."/>
            <person name="Adhikari A."/>
            <person name="Zheng C.-J."/>
            <person name="Schuster L."/>
            <person name="Cowan T.M."/>
            <person name="Smanski M.J."/>
            <person name="Chevrette M.G."/>
            <person name="De Carvalho L.P.S."/>
            <person name="Shen B."/>
        </authorList>
    </citation>
    <scope>NUCLEOTIDE SEQUENCE [LARGE SCALE GENOMIC DNA]</scope>
    <source>
        <strain evidence="2 3">NPDC019275</strain>
    </source>
</reference>
<comment type="caution">
    <text evidence="2">The sequence shown here is derived from an EMBL/GenBank/DDBJ whole genome shotgun (WGS) entry which is preliminary data.</text>
</comment>
<proteinExistence type="predicted"/>
<dbReference type="InterPro" id="IPR011990">
    <property type="entry name" value="TPR-like_helical_dom_sf"/>
</dbReference>